<gene>
    <name evidence="1" type="ORF">DEJ50_03625</name>
</gene>
<name>A0A5P2D157_STRVZ</name>
<dbReference type="Pfam" id="PF02566">
    <property type="entry name" value="OsmC"/>
    <property type="match status" value="1"/>
</dbReference>
<dbReference type="PANTHER" id="PTHR39624">
    <property type="entry name" value="PROTEIN INVOLVED IN RIMO-MEDIATED BETA-METHYLTHIOLATION OF RIBOSOMAL PROTEIN S12 YCAO"/>
    <property type="match status" value="1"/>
</dbReference>
<dbReference type="InterPro" id="IPR003718">
    <property type="entry name" value="OsmC/Ohr_fam"/>
</dbReference>
<dbReference type="OrthoDB" id="9811389at2"/>
<dbReference type="SUPFAM" id="SSF82784">
    <property type="entry name" value="OsmC-like"/>
    <property type="match status" value="1"/>
</dbReference>
<dbReference type="Gene3D" id="3.30.300.20">
    <property type="match status" value="1"/>
</dbReference>
<dbReference type="InterPro" id="IPR036102">
    <property type="entry name" value="OsmC/Ohrsf"/>
</dbReference>
<dbReference type="EMBL" id="CP029190">
    <property type="protein sequence ID" value="QES47071.1"/>
    <property type="molecule type" value="Genomic_DNA"/>
</dbReference>
<reference evidence="1 2" key="1">
    <citation type="submission" date="2018-05" db="EMBL/GenBank/DDBJ databases">
        <title>Streptomyces venezuelae.</title>
        <authorList>
            <person name="Kim W."/>
            <person name="Lee N."/>
            <person name="Cho B.-K."/>
        </authorList>
    </citation>
    <scope>NUCLEOTIDE SEQUENCE [LARGE SCALE GENOMIC DNA]</scope>
    <source>
        <strain evidence="1 2">ATCC 21782</strain>
    </source>
</reference>
<organism evidence="1 2">
    <name type="scientific">Streptomyces venezuelae</name>
    <dbReference type="NCBI Taxonomy" id="54571"/>
    <lineage>
        <taxon>Bacteria</taxon>
        <taxon>Bacillati</taxon>
        <taxon>Actinomycetota</taxon>
        <taxon>Actinomycetes</taxon>
        <taxon>Kitasatosporales</taxon>
        <taxon>Streptomycetaceae</taxon>
        <taxon>Streptomyces</taxon>
    </lineage>
</organism>
<dbReference type="RefSeq" id="WP_150205946.1">
    <property type="nucleotide sequence ID" value="NZ_CP029190.1"/>
</dbReference>
<dbReference type="AlphaFoldDB" id="A0A5P2D157"/>
<accession>A0A5P2D157</accession>
<dbReference type="InterPro" id="IPR015946">
    <property type="entry name" value="KH_dom-like_a/b"/>
</dbReference>
<proteinExistence type="predicted"/>
<sequence length="148" mass="16130">MTHPAPEKAAQRPSEDEHRIDAVHVEGDVYAVEVRGHRFLVDQPVDAGGTDRAPTPTELFAASLTTCVAHYAGRYLHRHGLSRDGLLVRTRFTLAADHPARVASVRIVIVPPPGLPEQRRAGLLAVASHCTVHNTLRHPPEIGIELEA</sequence>
<evidence type="ECO:0000313" key="1">
    <source>
        <dbReference type="EMBL" id="QES47071.1"/>
    </source>
</evidence>
<dbReference type="Proteomes" id="UP000325211">
    <property type="component" value="Chromosome"/>
</dbReference>
<evidence type="ECO:0000313" key="2">
    <source>
        <dbReference type="Proteomes" id="UP000325211"/>
    </source>
</evidence>
<protein>
    <submittedName>
        <fullName evidence="1">Osmotically inducible protein OsmC</fullName>
    </submittedName>
</protein>
<dbReference type="PANTHER" id="PTHR39624:SF2">
    <property type="entry name" value="OSMC-LIKE PROTEIN"/>
    <property type="match status" value="1"/>
</dbReference>